<name>A0AAE1B4M9_9GAST</name>
<feature type="region of interest" description="Disordered" evidence="1">
    <location>
        <begin position="20"/>
        <end position="44"/>
    </location>
</feature>
<feature type="region of interest" description="Disordered" evidence="1">
    <location>
        <begin position="186"/>
        <end position="234"/>
    </location>
</feature>
<evidence type="ECO:0000313" key="2">
    <source>
        <dbReference type="EMBL" id="KAK3799120.1"/>
    </source>
</evidence>
<proteinExistence type="predicted"/>
<evidence type="ECO:0000256" key="1">
    <source>
        <dbReference type="SAM" id="MobiDB-lite"/>
    </source>
</evidence>
<feature type="region of interest" description="Disordered" evidence="1">
    <location>
        <begin position="101"/>
        <end position="138"/>
    </location>
</feature>
<gene>
    <name evidence="2" type="ORF">RRG08_051395</name>
</gene>
<feature type="compositionally biased region" description="Polar residues" evidence="1">
    <location>
        <begin position="123"/>
        <end position="134"/>
    </location>
</feature>
<sequence length="452" mass="49925">MSADVDLEHRDMMMKALQSYGHYQGHGGDRRRTTRSGTPLWDDKISQRSLAANGQPTASREFHHAGSYSRISYESENSEKSVPAFRLAQCQLRYYDDCEEDKRRRKRHGLRKKKSPPKDHTTSQRPKSAKSTPDTVLYPRAEMNGVLVDSIGHIYRASQPARPRSALPCKFTDFVRLSGRQFGWDRFETTSVPPEATSRNKDPNQKRPISGGPGRAPRQSSFGHREKIISSRPSSSGYLKVVNLRLDGAAFPTRNMAGQPIPHSVAYDRRNRTTHAWGDSSGLSQSMPSSSFLHRQYGTRSLGGSSASSPRSLKGEPTAYSERTSPAGKPSDPGKPSASYSYDGGFFVGAHSGKAEYFVIHPDWVSEVMTIKKLSVNSYGGGRKNKGAPPVSHSAHLRPRSLQGRRCLSAPPQKRRNPITWVDSNFLADASNFDGCGDGNKGSVVMNGDARK</sequence>
<protein>
    <submittedName>
        <fullName evidence="2">Uncharacterized protein</fullName>
    </submittedName>
</protein>
<dbReference type="EMBL" id="JAWDGP010000593">
    <property type="protein sequence ID" value="KAK3799120.1"/>
    <property type="molecule type" value="Genomic_DNA"/>
</dbReference>
<feature type="compositionally biased region" description="Basic residues" evidence="1">
    <location>
        <begin position="103"/>
        <end position="115"/>
    </location>
</feature>
<dbReference type="Proteomes" id="UP001283361">
    <property type="component" value="Unassembled WGS sequence"/>
</dbReference>
<comment type="caution">
    <text evidence="2">The sequence shown here is derived from an EMBL/GenBank/DDBJ whole genome shotgun (WGS) entry which is preliminary data.</text>
</comment>
<dbReference type="AlphaFoldDB" id="A0AAE1B4M9"/>
<evidence type="ECO:0000313" key="3">
    <source>
        <dbReference type="Proteomes" id="UP001283361"/>
    </source>
</evidence>
<feature type="region of interest" description="Disordered" evidence="1">
    <location>
        <begin position="296"/>
        <end position="336"/>
    </location>
</feature>
<accession>A0AAE1B4M9</accession>
<keyword evidence="3" id="KW-1185">Reference proteome</keyword>
<reference evidence="2" key="1">
    <citation type="journal article" date="2023" name="G3 (Bethesda)">
        <title>A reference genome for the long-term kleptoplast-retaining sea slug Elysia crispata morphotype clarki.</title>
        <authorList>
            <person name="Eastman K.E."/>
            <person name="Pendleton A.L."/>
            <person name="Shaikh M.A."/>
            <person name="Suttiyut T."/>
            <person name="Ogas R."/>
            <person name="Tomko P."/>
            <person name="Gavelis G."/>
            <person name="Widhalm J.R."/>
            <person name="Wisecaver J.H."/>
        </authorList>
    </citation>
    <scope>NUCLEOTIDE SEQUENCE</scope>
    <source>
        <strain evidence="2">ECLA1</strain>
    </source>
</reference>
<feature type="compositionally biased region" description="Low complexity" evidence="1">
    <location>
        <begin position="300"/>
        <end position="312"/>
    </location>
</feature>
<organism evidence="2 3">
    <name type="scientific">Elysia crispata</name>
    <name type="common">lettuce slug</name>
    <dbReference type="NCBI Taxonomy" id="231223"/>
    <lineage>
        <taxon>Eukaryota</taxon>
        <taxon>Metazoa</taxon>
        <taxon>Spiralia</taxon>
        <taxon>Lophotrochozoa</taxon>
        <taxon>Mollusca</taxon>
        <taxon>Gastropoda</taxon>
        <taxon>Heterobranchia</taxon>
        <taxon>Euthyneura</taxon>
        <taxon>Panpulmonata</taxon>
        <taxon>Sacoglossa</taxon>
        <taxon>Placobranchoidea</taxon>
        <taxon>Plakobranchidae</taxon>
        <taxon>Elysia</taxon>
    </lineage>
</organism>